<dbReference type="RefSeq" id="WP_121156945.1">
    <property type="nucleotide sequence ID" value="NZ_RBKT01000001.1"/>
</dbReference>
<evidence type="ECO:0000313" key="2">
    <source>
        <dbReference type="Proteomes" id="UP000277671"/>
    </source>
</evidence>
<accession>A0A495JHS9</accession>
<dbReference type="OrthoDB" id="9842881at2"/>
<name>A0A495JHS9_9ACTN</name>
<keyword evidence="2" id="KW-1185">Reference proteome</keyword>
<organism evidence="1 2">
    <name type="scientific">Micromonospora pisi</name>
    <dbReference type="NCBI Taxonomy" id="589240"/>
    <lineage>
        <taxon>Bacteria</taxon>
        <taxon>Bacillati</taxon>
        <taxon>Actinomycetota</taxon>
        <taxon>Actinomycetes</taxon>
        <taxon>Micromonosporales</taxon>
        <taxon>Micromonosporaceae</taxon>
        <taxon>Micromonospora</taxon>
    </lineage>
</organism>
<proteinExistence type="predicted"/>
<dbReference type="AlphaFoldDB" id="A0A495JHS9"/>
<reference evidence="1 2" key="1">
    <citation type="submission" date="2018-10" db="EMBL/GenBank/DDBJ databases">
        <title>Sequencing the genomes of 1000 actinobacteria strains.</title>
        <authorList>
            <person name="Klenk H.-P."/>
        </authorList>
    </citation>
    <scope>NUCLEOTIDE SEQUENCE [LARGE SCALE GENOMIC DNA]</scope>
    <source>
        <strain evidence="1 2">DSM 45175</strain>
    </source>
</reference>
<sequence>MTAKTIRDYVHTPGNPVLDRVAAERTLTNSGRSGHVIADGDAVRLVGERKQLLVTGVDHQSGQITVTADTGTLTTLPGVDVEVVALASHPAVPDDVLESMTLEQARTRMALIASDYGRYPQYGDTYFAGWVFGRVNDEIRFRNSPHGDVLFVAGQRVLVRTDDRSVCGVSGLNTITAWSTRWRRHGIGVSVWHHQIRLETQPGDL</sequence>
<dbReference type="EMBL" id="RBKT01000001">
    <property type="protein sequence ID" value="RKR88315.1"/>
    <property type="molecule type" value="Genomic_DNA"/>
</dbReference>
<comment type="caution">
    <text evidence="1">The sequence shown here is derived from an EMBL/GenBank/DDBJ whole genome shotgun (WGS) entry which is preliminary data.</text>
</comment>
<protein>
    <submittedName>
        <fullName evidence="1">Uncharacterized protein</fullName>
    </submittedName>
</protein>
<dbReference type="Proteomes" id="UP000277671">
    <property type="component" value="Unassembled WGS sequence"/>
</dbReference>
<gene>
    <name evidence="1" type="ORF">BDK92_2626</name>
</gene>
<evidence type="ECO:0000313" key="1">
    <source>
        <dbReference type="EMBL" id="RKR88315.1"/>
    </source>
</evidence>